<accession>A0A265NC72</accession>
<evidence type="ECO:0000256" key="4">
    <source>
        <dbReference type="SAM" id="Coils"/>
    </source>
</evidence>
<dbReference type="InterPro" id="IPR052021">
    <property type="entry name" value="Type-I_RS_S_subunit"/>
</dbReference>
<comment type="similarity">
    <text evidence="1">Belongs to the type-I restriction system S methylase family.</text>
</comment>
<comment type="caution">
    <text evidence="6">The sequence shown here is derived from an EMBL/GenBank/DDBJ whole genome shotgun (WGS) entry which is preliminary data.</text>
</comment>
<keyword evidence="4" id="KW-0175">Coiled coil</keyword>
<dbReference type="OrthoDB" id="9811611at2"/>
<gene>
    <name evidence="6" type="ORF">CIL03_06775</name>
</gene>
<dbReference type="Pfam" id="PF01420">
    <property type="entry name" value="Methylase_S"/>
    <property type="match status" value="2"/>
</dbReference>
<evidence type="ECO:0000256" key="2">
    <source>
        <dbReference type="ARBA" id="ARBA00022747"/>
    </source>
</evidence>
<dbReference type="InterPro" id="IPR044946">
    <property type="entry name" value="Restrct_endonuc_typeI_TRD_sf"/>
</dbReference>
<evidence type="ECO:0000256" key="3">
    <source>
        <dbReference type="ARBA" id="ARBA00023125"/>
    </source>
</evidence>
<evidence type="ECO:0000313" key="6">
    <source>
        <dbReference type="EMBL" id="OZU89411.1"/>
    </source>
</evidence>
<feature type="domain" description="Type I restriction modification DNA specificity" evidence="5">
    <location>
        <begin position="222"/>
        <end position="391"/>
    </location>
</feature>
<evidence type="ECO:0000259" key="5">
    <source>
        <dbReference type="Pfam" id="PF01420"/>
    </source>
</evidence>
<dbReference type="SUPFAM" id="SSF116734">
    <property type="entry name" value="DNA methylase specificity domain"/>
    <property type="match status" value="2"/>
</dbReference>
<name>A0A265NC72_9BACI</name>
<protein>
    <recommendedName>
        <fullName evidence="5">Type I restriction modification DNA specificity domain-containing protein</fullName>
    </recommendedName>
</protein>
<dbReference type="PANTHER" id="PTHR30408:SF12">
    <property type="entry name" value="TYPE I RESTRICTION ENZYME MJAVIII SPECIFICITY SUBUNIT"/>
    <property type="match status" value="1"/>
</dbReference>
<proteinExistence type="inferred from homology"/>
<dbReference type="GO" id="GO:0003677">
    <property type="term" value="F:DNA binding"/>
    <property type="evidence" value="ECO:0007669"/>
    <property type="project" value="UniProtKB-KW"/>
</dbReference>
<dbReference type="InterPro" id="IPR000055">
    <property type="entry name" value="Restrct_endonuc_typeI_TRD"/>
</dbReference>
<dbReference type="Gene3D" id="1.10.287.1120">
    <property type="entry name" value="Bipartite methylase S protein"/>
    <property type="match status" value="1"/>
</dbReference>
<reference evidence="6 7" key="1">
    <citation type="submission" date="2017-08" db="EMBL/GenBank/DDBJ databases">
        <title>Virgibacillus indicus sp. nov. and Virgibacillus profoundi sp. nov, two moderately halophilic bacteria isolated from marine sediment by using the Microfluidic Streak Plate.</title>
        <authorList>
            <person name="Xu B."/>
            <person name="Hu B."/>
            <person name="Wang J."/>
            <person name="Zhu Y."/>
            <person name="Huang L."/>
            <person name="Du W."/>
            <person name="Huang Y."/>
        </authorList>
    </citation>
    <scope>NUCLEOTIDE SEQUENCE [LARGE SCALE GENOMIC DNA]</scope>
    <source>
        <strain evidence="6 7">IO3-P2-C2</strain>
    </source>
</reference>
<sequence>MINLKAKVIKKEYYKTEVGEIPTDWKVKRISEIAEVNANTIKSNTPKDYEFFYYDLSAIDKGRVSHPNEKIKFRDAPSRAKRLFDKSNILMSTVRPNLQGFAFIDFDTENCVSSTGFAVIKGKDRSDSMYLYQNLYSYGITNQINRLIVGSNYPAINSNDVKSLKIPYPQNKSEREKITTILSTWDKAIVLKEKLIEQKKEQKKGIMQKLLTGELRLPGYKEKWNVVGLAKIAKLSIGLVTTMTTNYVDHGVSLIRNSDILPNKIKNYLIKLDKDFANKHKGRMLKKNDIVTVHTGEVGVSAVIEEELDGALGFATLNTRLHSKEFDPYFISYYFNSQKYKNFALRMSTGDGRNNFNLKDFRNSKVPKVPIKEQKAIVEVLSSIDKEIQLLMSQLDEYKTQKKGLMQLLLTGKVRVKA</sequence>
<dbReference type="Proteomes" id="UP000216498">
    <property type="component" value="Unassembled WGS sequence"/>
</dbReference>
<dbReference type="GO" id="GO:0009307">
    <property type="term" value="P:DNA restriction-modification system"/>
    <property type="evidence" value="ECO:0007669"/>
    <property type="project" value="UniProtKB-KW"/>
</dbReference>
<keyword evidence="2" id="KW-0680">Restriction system</keyword>
<feature type="domain" description="Type I restriction modification DNA specificity" evidence="5">
    <location>
        <begin position="22"/>
        <end position="198"/>
    </location>
</feature>
<dbReference type="PANTHER" id="PTHR30408">
    <property type="entry name" value="TYPE-1 RESTRICTION ENZYME ECOKI SPECIFICITY PROTEIN"/>
    <property type="match status" value="1"/>
</dbReference>
<keyword evidence="7" id="KW-1185">Reference proteome</keyword>
<keyword evidence="3" id="KW-0238">DNA-binding</keyword>
<organism evidence="6 7">
    <name type="scientific">Virgibacillus indicus</name>
    <dbReference type="NCBI Taxonomy" id="2024554"/>
    <lineage>
        <taxon>Bacteria</taxon>
        <taxon>Bacillati</taxon>
        <taxon>Bacillota</taxon>
        <taxon>Bacilli</taxon>
        <taxon>Bacillales</taxon>
        <taxon>Bacillaceae</taxon>
        <taxon>Virgibacillus</taxon>
    </lineage>
</organism>
<dbReference type="EMBL" id="NPMS01000002">
    <property type="protein sequence ID" value="OZU89411.1"/>
    <property type="molecule type" value="Genomic_DNA"/>
</dbReference>
<evidence type="ECO:0000256" key="1">
    <source>
        <dbReference type="ARBA" id="ARBA00010923"/>
    </source>
</evidence>
<feature type="coiled-coil region" evidence="4">
    <location>
        <begin position="381"/>
        <end position="408"/>
    </location>
</feature>
<evidence type="ECO:0000313" key="7">
    <source>
        <dbReference type="Proteomes" id="UP000216498"/>
    </source>
</evidence>
<dbReference type="Gene3D" id="3.90.220.20">
    <property type="entry name" value="DNA methylase specificity domains"/>
    <property type="match status" value="2"/>
</dbReference>
<dbReference type="AlphaFoldDB" id="A0A265NC72"/>